<dbReference type="RefSeq" id="WP_189994609.1">
    <property type="nucleotide sequence ID" value="NZ_BNCB01000007.1"/>
</dbReference>
<dbReference type="InterPro" id="IPR009528">
    <property type="entry name" value="Restrct_endonuc_II_BsuBI_C"/>
</dbReference>
<feature type="domain" description="BsuBI/PstI restriction endonuclease" evidence="1">
    <location>
        <begin position="207"/>
        <end position="353"/>
    </location>
</feature>
<keyword evidence="3" id="KW-0540">Nuclease</keyword>
<comment type="caution">
    <text evidence="3">The sequence shown here is derived from an EMBL/GenBank/DDBJ whole genome shotgun (WGS) entry which is preliminary data.</text>
</comment>
<keyword evidence="3" id="KW-0255">Endonuclease</keyword>
<dbReference type="GO" id="GO:0004519">
    <property type="term" value="F:endonuclease activity"/>
    <property type="evidence" value="ECO:0007669"/>
    <property type="project" value="UniProtKB-KW"/>
</dbReference>
<dbReference type="Gene3D" id="1.10.10.1820">
    <property type="entry name" value="BsuBI/PstI restriction endonuclease-like"/>
    <property type="match status" value="1"/>
</dbReference>
<dbReference type="Pfam" id="PF17728">
    <property type="entry name" value="BsuBI_PstI_RE_N"/>
    <property type="match status" value="1"/>
</dbReference>
<evidence type="ECO:0000259" key="1">
    <source>
        <dbReference type="Pfam" id="PF06616"/>
    </source>
</evidence>
<sequence>MRKLISPEEAERRLQVVFPRAAFDPVFSSPLAAMAVSALIYVDAVCSADDPTDAVQWARPTTVLWMSKGALARSEDADRIAWRTAAAKGNKHVAALHEQTWNEPFQPSYRDNSRETLRDETFREWRSHAAIRKRAGLPTASSQPSWALLDHFADLFDPDLSDEDFEKAANAWRDKHLDAGARLKAAFALKAEAAEHAVTVLLPNSGGATRTLEPGTASLIVKGVVETWADARMQKPVVLAISEPGDKVHLGEEIALQGLGITIDVKNVLPDVIMADIGADPVQFWIIEVAASDGVVTAARRAALLKWAAKQNIAEGRCSFLTAFESRNSDAARRRLKDLASGTWAWFAAEPLHELAWYEVMPGAGEA</sequence>
<keyword evidence="4" id="KW-1185">Reference proteome</keyword>
<accession>A0ABQ3RM06</accession>
<feature type="domain" description="BsuBI/PstI restriction endonuclease HTH" evidence="2">
    <location>
        <begin position="101"/>
        <end position="186"/>
    </location>
</feature>
<name>A0ABQ3RM06_STRRR</name>
<organism evidence="3 4">
    <name type="scientific">Streptomyces rubradiris</name>
    <name type="common">Streptomyces achromogenes subsp. rubradiris</name>
    <dbReference type="NCBI Taxonomy" id="285531"/>
    <lineage>
        <taxon>Bacteria</taxon>
        <taxon>Bacillati</taxon>
        <taxon>Actinomycetota</taxon>
        <taxon>Actinomycetes</taxon>
        <taxon>Kitasatosporales</taxon>
        <taxon>Streptomycetaceae</taxon>
        <taxon>Streptomyces</taxon>
    </lineage>
</organism>
<dbReference type="InterPro" id="IPR041962">
    <property type="entry name" value="BsuBI/PstI_N_sf"/>
</dbReference>
<dbReference type="InterPro" id="IPR041963">
    <property type="entry name" value="BsuBI/PstI_C_sf"/>
</dbReference>
<keyword evidence="3" id="KW-0378">Hydrolase</keyword>
<reference evidence="4" key="1">
    <citation type="submission" date="2023-07" db="EMBL/GenBank/DDBJ databases">
        <title>Whole genome shotgun sequence of Streptomyces achromogenes subsp. rubradiris NBRC 14000.</title>
        <authorList>
            <person name="Komaki H."/>
            <person name="Tamura T."/>
        </authorList>
    </citation>
    <scope>NUCLEOTIDE SEQUENCE [LARGE SCALE GENOMIC DNA]</scope>
    <source>
        <strain evidence="4">NBRC 14000</strain>
    </source>
</reference>
<evidence type="ECO:0000313" key="3">
    <source>
        <dbReference type="EMBL" id="GHI56835.1"/>
    </source>
</evidence>
<dbReference type="Pfam" id="PF06616">
    <property type="entry name" value="BsuBI_PstI_RE"/>
    <property type="match status" value="1"/>
</dbReference>
<dbReference type="Proteomes" id="UP000646738">
    <property type="component" value="Unassembled WGS sequence"/>
</dbReference>
<evidence type="ECO:0000259" key="2">
    <source>
        <dbReference type="Pfam" id="PF17728"/>
    </source>
</evidence>
<gene>
    <name evidence="3" type="ORF">Srubr_66810</name>
</gene>
<proteinExistence type="predicted"/>
<dbReference type="InterPro" id="IPR041454">
    <property type="entry name" value="BsuBI/PstI_N"/>
</dbReference>
<dbReference type="Gene3D" id="3.40.1350.80">
    <property type="match status" value="1"/>
</dbReference>
<dbReference type="EMBL" id="BNEA01000015">
    <property type="protein sequence ID" value="GHI56835.1"/>
    <property type="molecule type" value="Genomic_DNA"/>
</dbReference>
<evidence type="ECO:0000313" key="4">
    <source>
        <dbReference type="Proteomes" id="UP000646738"/>
    </source>
</evidence>
<protein>
    <submittedName>
        <fullName evidence="3">Restriction endonuclease</fullName>
    </submittedName>
</protein>